<evidence type="ECO:0000256" key="2">
    <source>
        <dbReference type="ARBA" id="ARBA00022692"/>
    </source>
</evidence>
<evidence type="ECO:0000256" key="5">
    <source>
        <dbReference type="SAM" id="MobiDB-lite"/>
    </source>
</evidence>
<gene>
    <name evidence="8" type="ORF">BP5553_03399</name>
</gene>
<organism evidence="8 9">
    <name type="scientific">Venustampulla echinocandica</name>
    <dbReference type="NCBI Taxonomy" id="2656787"/>
    <lineage>
        <taxon>Eukaryota</taxon>
        <taxon>Fungi</taxon>
        <taxon>Dikarya</taxon>
        <taxon>Ascomycota</taxon>
        <taxon>Pezizomycotina</taxon>
        <taxon>Leotiomycetes</taxon>
        <taxon>Helotiales</taxon>
        <taxon>Pleuroascaceae</taxon>
        <taxon>Venustampulla</taxon>
    </lineage>
</organism>
<feature type="domain" description="Major facilitator superfamily (MFS) profile" evidence="7">
    <location>
        <begin position="51"/>
        <end position="564"/>
    </location>
</feature>
<dbReference type="OrthoDB" id="440553at2759"/>
<dbReference type="PANTHER" id="PTHR23501:SF43">
    <property type="entry name" value="MULTIDRUG TRANSPORTER, PUTATIVE (AFU_ORTHOLOGUE AFUA_6G03040)-RELATED"/>
    <property type="match status" value="1"/>
</dbReference>
<sequence length="564" mass="60721">MSPDKQDHSYESQEVRHIQSEDLGKPENLEDITTGPSPPSEWIQGWRLAAIALGTCIAVGMTQADSTIASTAILVITDDLGGFDTSPWVFTGYLITYGGMGSFPIILARVSDIVGRKAVFLTCLLMFTIFSGACGASQTLLEMIMFRWVQGLGASGVLSIGTLYGFELRPPGKWPAYSALISLAVSISLSIALVIGAALTQIGQWRWIFLINAPIGATGFLLLMLGMPSKLPREPASHAANVKRWYHNLQKLDFPGVFALVGASVLLTAALEQAAAGRSFAAHTIIPLLVLAPIFLLVFLFWQWFSTTRPGQSIADPILSWNLLSDRVFLGVLINAFFSGAIITVSIVQIPQRFIIVNGLSPIDAGVRLIPFTAVMAFTAVIMSIVLSKSNIPVLYWLLFGGLLQVAGIAGFSQLSVNHDIEPSQYGFQILAGAGVGMFNVVLLLLTPYVVENQHLGMKGTFNDATEADRRIAVANGAINQFRLLGGSFGLSIVVCASNSSLRHHLLSILEPSQVSVLLSRTETILALPDATQIIVRKMFGQSYNLQMLIVIGFAAANIPVSLM</sequence>
<dbReference type="Proteomes" id="UP000254866">
    <property type="component" value="Unassembled WGS sequence"/>
</dbReference>
<feature type="transmembrane region" description="Helical" evidence="6">
    <location>
        <begin position="88"/>
        <end position="107"/>
    </location>
</feature>
<evidence type="ECO:0000256" key="1">
    <source>
        <dbReference type="ARBA" id="ARBA00004141"/>
    </source>
</evidence>
<dbReference type="PROSITE" id="PS50850">
    <property type="entry name" value="MFS"/>
    <property type="match status" value="1"/>
</dbReference>
<keyword evidence="3 6" id="KW-1133">Transmembrane helix</keyword>
<accession>A0A370TU65</accession>
<feature type="transmembrane region" description="Helical" evidence="6">
    <location>
        <begin position="426"/>
        <end position="451"/>
    </location>
</feature>
<feature type="region of interest" description="Disordered" evidence="5">
    <location>
        <begin position="1"/>
        <end position="40"/>
    </location>
</feature>
<dbReference type="GO" id="GO:0005886">
    <property type="term" value="C:plasma membrane"/>
    <property type="evidence" value="ECO:0007669"/>
    <property type="project" value="TreeGrafter"/>
</dbReference>
<keyword evidence="2 6" id="KW-0812">Transmembrane</keyword>
<feature type="transmembrane region" description="Helical" evidence="6">
    <location>
        <begin position="328"/>
        <end position="349"/>
    </location>
</feature>
<dbReference type="PROSITE" id="PS00216">
    <property type="entry name" value="SUGAR_TRANSPORT_1"/>
    <property type="match status" value="1"/>
</dbReference>
<feature type="transmembrane region" description="Helical" evidence="6">
    <location>
        <begin position="119"/>
        <end position="141"/>
    </location>
</feature>
<feature type="transmembrane region" description="Helical" evidence="6">
    <location>
        <begin position="394"/>
        <end position="414"/>
    </location>
</feature>
<dbReference type="InterPro" id="IPR036259">
    <property type="entry name" value="MFS_trans_sf"/>
</dbReference>
<dbReference type="Gene3D" id="1.20.1720.10">
    <property type="entry name" value="Multidrug resistance protein D"/>
    <property type="match status" value="1"/>
</dbReference>
<feature type="transmembrane region" description="Helical" evidence="6">
    <location>
        <begin position="205"/>
        <end position="225"/>
    </location>
</feature>
<dbReference type="Pfam" id="PF07690">
    <property type="entry name" value="MFS_1"/>
    <property type="match status" value="1"/>
</dbReference>
<evidence type="ECO:0000259" key="7">
    <source>
        <dbReference type="PROSITE" id="PS50850"/>
    </source>
</evidence>
<dbReference type="RefSeq" id="XP_031871715.1">
    <property type="nucleotide sequence ID" value="XM_032012022.1"/>
</dbReference>
<feature type="transmembrane region" description="Helical" evidence="6">
    <location>
        <begin position="544"/>
        <end position="563"/>
    </location>
</feature>
<dbReference type="InterPro" id="IPR005829">
    <property type="entry name" value="Sugar_transporter_CS"/>
</dbReference>
<proteinExistence type="predicted"/>
<dbReference type="GO" id="GO:0022857">
    <property type="term" value="F:transmembrane transporter activity"/>
    <property type="evidence" value="ECO:0007669"/>
    <property type="project" value="InterPro"/>
</dbReference>
<evidence type="ECO:0000256" key="6">
    <source>
        <dbReference type="SAM" id="Phobius"/>
    </source>
</evidence>
<reference evidence="8 9" key="1">
    <citation type="journal article" date="2018" name="IMA Fungus">
        <title>IMA Genome-F 9: Draft genome sequence of Annulohypoxylon stygium, Aspergillus mulundensis, Berkeleyomyces basicola (syn. Thielaviopsis basicola), Ceratocystis smalleyi, two Cercospora beticola strains, Coleophoma cylindrospora, Fusarium fracticaudum, Phialophora cf. hyalina, and Morchella septimelata.</title>
        <authorList>
            <person name="Wingfield B.D."/>
            <person name="Bills G.F."/>
            <person name="Dong Y."/>
            <person name="Huang W."/>
            <person name="Nel W.J."/>
            <person name="Swalarsk-Parry B.S."/>
            <person name="Vaghefi N."/>
            <person name="Wilken P.M."/>
            <person name="An Z."/>
            <person name="de Beer Z.W."/>
            <person name="De Vos L."/>
            <person name="Chen L."/>
            <person name="Duong T.A."/>
            <person name="Gao Y."/>
            <person name="Hammerbacher A."/>
            <person name="Kikkert J.R."/>
            <person name="Li Y."/>
            <person name="Li H."/>
            <person name="Li K."/>
            <person name="Li Q."/>
            <person name="Liu X."/>
            <person name="Ma X."/>
            <person name="Naidoo K."/>
            <person name="Pethybridge S.J."/>
            <person name="Sun J."/>
            <person name="Steenkamp E.T."/>
            <person name="van der Nest M.A."/>
            <person name="van Wyk S."/>
            <person name="Wingfield M.J."/>
            <person name="Xiong C."/>
            <person name="Yue Q."/>
            <person name="Zhang X."/>
        </authorList>
    </citation>
    <scope>NUCLEOTIDE SEQUENCE [LARGE SCALE GENOMIC DNA]</scope>
    <source>
        <strain evidence="8 9">BP 5553</strain>
    </source>
</reference>
<keyword evidence="4 6" id="KW-0472">Membrane</keyword>
<feature type="transmembrane region" description="Helical" evidence="6">
    <location>
        <begin position="369"/>
        <end position="387"/>
    </location>
</feature>
<name>A0A370TU65_9HELO</name>
<dbReference type="EMBL" id="NPIC01000002">
    <property type="protein sequence ID" value="RDL39059.1"/>
    <property type="molecule type" value="Genomic_DNA"/>
</dbReference>
<feature type="compositionally biased region" description="Basic and acidic residues" evidence="5">
    <location>
        <begin position="1"/>
        <end position="28"/>
    </location>
</feature>
<protein>
    <submittedName>
        <fullName evidence="8">MFS general substrate transporter</fullName>
    </submittedName>
</protein>
<keyword evidence="9" id="KW-1185">Reference proteome</keyword>
<feature type="transmembrane region" description="Helical" evidence="6">
    <location>
        <begin position="178"/>
        <end position="199"/>
    </location>
</feature>
<dbReference type="SUPFAM" id="SSF103473">
    <property type="entry name" value="MFS general substrate transporter"/>
    <property type="match status" value="2"/>
</dbReference>
<comment type="subcellular location">
    <subcellularLocation>
        <location evidence="1">Membrane</location>
        <topology evidence="1">Multi-pass membrane protein</topology>
    </subcellularLocation>
</comment>
<evidence type="ECO:0000256" key="4">
    <source>
        <dbReference type="ARBA" id="ARBA00023136"/>
    </source>
</evidence>
<dbReference type="InterPro" id="IPR011701">
    <property type="entry name" value="MFS"/>
</dbReference>
<comment type="caution">
    <text evidence="8">The sequence shown here is derived from an EMBL/GenBank/DDBJ whole genome shotgun (WGS) entry which is preliminary data.</text>
</comment>
<evidence type="ECO:0000313" key="8">
    <source>
        <dbReference type="EMBL" id="RDL39059.1"/>
    </source>
</evidence>
<dbReference type="InterPro" id="IPR020846">
    <property type="entry name" value="MFS_dom"/>
</dbReference>
<feature type="transmembrane region" description="Helical" evidence="6">
    <location>
        <begin position="147"/>
        <end position="166"/>
    </location>
</feature>
<dbReference type="PANTHER" id="PTHR23501">
    <property type="entry name" value="MAJOR FACILITATOR SUPERFAMILY"/>
    <property type="match status" value="1"/>
</dbReference>
<evidence type="ECO:0000256" key="3">
    <source>
        <dbReference type="ARBA" id="ARBA00022989"/>
    </source>
</evidence>
<evidence type="ECO:0000313" key="9">
    <source>
        <dbReference type="Proteomes" id="UP000254866"/>
    </source>
</evidence>
<feature type="transmembrane region" description="Helical" evidence="6">
    <location>
        <begin position="280"/>
        <end position="302"/>
    </location>
</feature>
<feature type="transmembrane region" description="Helical" evidence="6">
    <location>
        <begin position="252"/>
        <end position="274"/>
    </location>
</feature>
<dbReference type="AlphaFoldDB" id="A0A370TU65"/>
<dbReference type="GeneID" id="43596248"/>